<evidence type="ECO:0000256" key="1">
    <source>
        <dbReference type="SAM" id="MobiDB-lite"/>
    </source>
</evidence>
<feature type="region of interest" description="Disordered" evidence="1">
    <location>
        <begin position="1"/>
        <end position="83"/>
    </location>
</feature>
<proteinExistence type="predicted"/>
<accession>A0A9P5TTQ5</accession>
<dbReference type="AlphaFoldDB" id="A0A9P5TTQ5"/>
<evidence type="ECO:0000313" key="2">
    <source>
        <dbReference type="EMBL" id="KAF8910100.1"/>
    </source>
</evidence>
<feature type="compositionally biased region" description="Basic and acidic residues" evidence="1">
    <location>
        <begin position="131"/>
        <end position="143"/>
    </location>
</feature>
<protein>
    <submittedName>
        <fullName evidence="2">Uncharacterized protein</fullName>
    </submittedName>
</protein>
<dbReference type="EMBL" id="JADNYJ010000007">
    <property type="protein sequence ID" value="KAF8910100.1"/>
    <property type="molecule type" value="Genomic_DNA"/>
</dbReference>
<feature type="compositionally biased region" description="Acidic residues" evidence="1">
    <location>
        <begin position="115"/>
        <end position="125"/>
    </location>
</feature>
<feature type="region of interest" description="Disordered" evidence="1">
    <location>
        <begin position="113"/>
        <end position="143"/>
    </location>
</feature>
<comment type="caution">
    <text evidence="2">The sequence shown here is derived from an EMBL/GenBank/DDBJ whole genome shotgun (WGS) entry which is preliminary data.</text>
</comment>
<dbReference type="OrthoDB" id="331948at2759"/>
<gene>
    <name evidence="2" type="ORF">CPB84DRAFT_1673142</name>
</gene>
<evidence type="ECO:0000313" key="3">
    <source>
        <dbReference type="Proteomes" id="UP000724874"/>
    </source>
</evidence>
<sequence>SPWTYENGLNPALHPTNSELRSRRRRRLQNGLPGSSSVPPYHPDYRENQTFADEGEYSEETASAGEEFSRPGKVHVRRGSEGYEVRQEGREDMLRRYLAEIGEDPDRYLRYIPQPDEDSEEDESENIPLSYHRERLADEIEME</sequence>
<organism evidence="2 3">
    <name type="scientific">Gymnopilus junonius</name>
    <name type="common">Spectacular rustgill mushroom</name>
    <name type="synonym">Gymnopilus spectabilis subsp. junonius</name>
    <dbReference type="NCBI Taxonomy" id="109634"/>
    <lineage>
        <taxon>Eukaryota</taxon>
        <taxon>Fungi</taxon>
        <taxon>Dikarya</taxon>
        <taxon>Basidiomycota</taxon>
        <taxon>Agaricomycotina</taxon>
        <taxon>Agaricomycetes</taxon>
        <taxon>Agaricomycetidae</taxon>
        <taxon>Agaricales</taxon>
        <taxon>Agaricineae</taxon>
        <taxon>Hymenogastraceae</taxon>
        <taxon>Gymnopilus</taxon>
    </lineage>
</organism>
<keyword evidence="3" id="KW-1185">Reference proteome</keyword>
<reference evidence="2" key="1">
    <citation type="submission" date="2020-11" db="EMBL/GenBank/DDBJ databases">
        <authorList>
            <consortium name="DOE Joint Genome Institute"/>
            <person name="Ahrendt S."/>
            <person name="Riley R."/>
            <person name="Andreopoulos W."/>
            <person name="LaButti K."/>
            <person name="Pangilinan J."/>
            <person name="Ruiz-duenas F.J."/>
            <person name="Barrasa J.M."/>
            <person name="Sanchez-Garcia M."/>
            <person name="Camarero S."/>
            <person name="Miyauchi S."/>
            <person name="Serrano A."/>
            <person name="Linde D."/>
            <person name="Babiker R."/>
            <person name="Drula E."/>
            <person name="Ayuso-Fernandez I."/>
            <person name="Pacheco R."/>
            <person name="Padilla G."/>
            <person name="Ferreira P."/>
            <person name="Barriuso J."/>
            <person name="Kellner H."/>
            <person name="Castanera R."/>
            <person name="Alfaro M."/>
            <person name="Ramirez L."/>
            <person name="Pisabarro A.G."/>
            <person name="Kuo A."/>
            <person name="Tritt A."/>
            <person name="Lipzen A."/>
            <person name="He G."/>
            <person name="Yan M."/>
            <person name="Ng V."/>
            <person name="Cullen D."/>
            <person name="Martin F."/>
            <person name="Rosso M.-N."/>
            <person name="Henrissat B."/>
            <person name="Hibbett D."/>
            <person name="Martinez A.T."/>
            <person name="Grigoriev I.V."/>
        </authorList>
    </citation>
    <scope>NUCLEOTIDE SEQUENCE</scope>
    <source>
        <strain evidence="2">AH 44721</strain>
    </source>
</reference>
<dbReference type="Proteomes" id="UP000724874">
    <property type="component" value="Unassembled WGS sequence"/>
</dbReference>
<feature type="non-terminal residue" evidence="2">
    <location>
        <position position="1"/>
    </location>
</feature>
<name>A0A9P5TTQ5_GYMJU</name>